<proteinExistence type="inferred from homology"/>
<dbReference type="Gene3D" id="2.150.10.10">
    <property type="entry name" value="Serralysin-like metalloprotease, C-terminal"/>
    <property type="match status" value="1"/>
</dbReference>
<comment type="similarity">
    <text evidence="1">Belongs to the peptidase M10B family.</text>
</comment>
<dbReference type="InterPro" id="IPR018511">
    <property type="entry name" value="Hemolysin-typ_Ca-bd_CS"/>
</dbReference>
<dbReference type="GO" id="GO:0004222">
    <property type="term" value="F:metalloendopeptidase activity"/>
    <property type="evidence" value="ECO:0007669"/>
    <property type="project" value="InterPro"/>
</dbReference>
<keyword evidence="2 7" id="KW-0645">Protease</keyword>
<evidence type="ECO:0000256" key="4">
    <source>
        <dbReference type="ARBA" id="ARBA00022801"/>
    </source>
</evidence>
<name>A0A7C3VN34_9CYAN</name>
<dbReference type="InterPro" id="IPR001343">
    <property type="entry name" value="Hemolysn_Ca-bd"/>
</dbReference>
<evidence type="ECO:0000256" key="3">
    <source>
        <dbReference type="ARBA" id="ARBA00022723"/>
    </source>
</evidence>
<dbReference type="PROSITE" id="PS00330">
    <property type="entry name" value="HEMOLYSIN_CALCIUM"/>
    <property type="match status" value="1"/>
</dbReference>
<dbReference type="GO" id="GO:0031012">
    <property type="term" value="C:extracellular matrix"/>
    <property type="evidence" value="ECO:0007669"/>
    <property type="project" value="InterPro"/>
</dbReference>
<organism evidence="7">
    <name type="scientific">Planktothricoides sp. SpSt-374</name>
    <dbReference type="NCBI Taxonomy" id="2282167"/>
    <lineage>
        <taxon>Bacteria</taxon>
        <taxon>Bacillati</taxon>
        <taxon>Cyanobacteriota</taxon>
        <taxon>Cyanophyceae</taxon>
        <taxon>Oscillatoriophycideae</taxon>
        <taxon>Oscillatoriales</taxon>
        <taxon>Oscillatoriaceae</taxon>
        <taxon>Planktothricoides</taxon>
    </lineage>
</organism>
<keyword evidence="4" id="KW-0378">Hydrolase</keyword>
<dbReference type="Gene3D" id="3.40.390.10">
    <property type="entry name" value="Collagenase (Catalytic Domain)"/>
    <property type="match status" value="1"/>
</dbReference>
<dbReference type="GO" id="GO:0005509">
    <property type="term" value="F:calcium ion binding"/>
    <property type="evidence" value="ECO:0007669"/>
    <property type="project" value="InterPro"/>
</dbReference>
<dbReference type="AlphaFoldDB" id="A0A7C3VN34"/>
<keyword evidence="3" id="KW-0479">Metal-binding</keyword>
<dbReference type="SMART" id="SM00235">
    <property type="entry name" value="ZnMc"/>
    <property type="match status" value="1"/>
</dbReference>
<gene>
    <name evidence="7" type="ORF">ENR15_21695</name>
</gene>
<feature type="domain" description="Peptidase metallopeptidase" evidence="6">
    <location>
        <begin position="323"/>
        <end position="499"/>
    </location>
</feature>
<dbReference type="InterPro" id="IPR006026">
    <property type="entry name" value="Peptidase_Metallo"/>
</dbReference>
<dbReference type="Pfam" id="PF00413">
    <property type="entry name" value="Peptidase_M10"/>
    <property type="match status" value="1"/>
</dbReference>
<comment type="caution">
    <text evidence="7">The sequence shown here is derived from an EMBL/GenBank/DDBJ whole genome shotgun (WGS) entry which is preliminary data.</text>
</comment>
<dbReference type="Pfam" id="PF00353">
    <property type="entry name" value="HemolysinCabind"/>
    <property type="match status" value="1"/>
</dbReference>
<dbReference type="InterPro" id="IPR001818">
    <property type="entry name" value="Pept_M10_metallopeptidase"/>
</dbReference>
<dbReference type="InterPro" id="IPR011049">
    <property type="entry name" value="Serralysin-like_metalloprot_C"/>
</dbReference>
<dbReference type="GO" id="GO:0006508">
    <property type="term" value="P:proteolysis"/>
    <property type="evidence" value="ECO:0007669"/>
    <property type="project" value="UniProtKB-KW"/>
</dbReference>
<dbReference type="GO" id="GO:0008270">
    <property type="term" value="F:zinc ion binding"/>
    <property type="evidence" value="ECO:0007669"/>
    <property type="project" value="InterPro"/>
</dbReference>
<evidence type="ECO:0000256" key="5">
    <source>
        <dbReference type="ARBA" id="ARBA00022833"/>
    </source>
</evidence>
<reference evidence="7" key="1">
    <citation type="journal article" date="2020" name="mSystems">
        <title>Genome- and Community-Level Interaction Insights into Carbon Utilization and Element Cycling Functions of Hydrothermarchaeota in Hydrothermal Sediment.</title>
        <authorList>
            <person name="Zhou Z."/>
            <person name="Liu Y."/>
            <person name="Xu W."/>
            <person name="Pan J."/>
            <person name="Luo Z.H."/>
            <person name="Li M."/>
        </authorList>
    </citation>
    <scope>NUCLEOTIDE SEQUENCE [LARGE SCALE GENOMIC DNA]</scope>
    <source>
        <strain evidence="7">SpSt-374</strain>
    </source>
</reference>
<dbReference type="SUPFAM" id="SSF51120">
    <property type="entry name" value="beta-Roll"/>
    <property type="match status" value="1"/>
</dbReference>
<sequence length="744" mass="81917">MPSSTIPLQPVSIPGVSFLIDSIIFDADFYRAANPDTAELSDADAFNHFQTRGLDEGRQFSPIVDLDYYRSRNPDLAGLSYRELFNHLTNFGIDENREFSQFFDLEFYANSLLQQNPNFFTENFSSDLPLNRQIIQDFINRLNSADGLVLEAGGDPLLFSPYIDLQYYINNSPDLLQAGLSDKQLLQHLELLGLDEGRKFSLIFDPKYYIENNPDLARAGLSAQQLLEHYQLNGINESRRPSLLFDVEFYRDNNRDLQERGLTNPELIAHFIRRGLRLEGRQSSVYFDPISIDALLVNSITTTDDTPTEEEQATIPADNLLEPKRKWPTPINGTLTYSFVTEASAFLYEGSESSVGEVSEKVKSNVRQIMQEYNKILPFNLVEVPDRPPNTGQIRIMFSDGPSYAYAYEPGIGIGGDVHLSRDFENDPDQAFAAEPGSYGYETLIHEIGHALGLKHPNNYASPDLNPEETIGEDGPFLPLFKDNNTNTVMSYTFVAVGASTPMAYDIRALQFLYGFSEGNKGDNVYRFDGSNFIGVKQTIWDGGGNDTLDFSGLPITESYFFDMNEGGQNTARSALNGSTYIINTLVTDENGELVTDENDQLVVQANGPFTANSYTTVIGFGVTIENLIGSPVNDDILGNNKDNIINGGGGGDLIIGSKGNDTLTGGAGPDVFVLSPGDGTDIITDFTNEQDKIALGSTLTFEDVAILPSGSNTIISLPATGEVLAVLAGVPQFAISRDDFLLV</sequence>
<dbReference type="InterPro" id="IPR034033">
    <property type="entry name" value="Serralysin-like"/>
</dbReference>
<evidence type="ECO:0000313" key="7">
    <source>
        <dbReference type="EMBL" id="HGG03177.1"/>
    </source>
</evidence>
<keyword evidence="7" id="KW-0482">Metalloprotease</keyword>
<dbReference type="InterPro" id="IPR024079">
    <property type="entry name" value="MetalloPept_cat_dom_sf"/>
</dbReference>
<accession>A0A7C3VN34</accession>
<dbReference type="EMBL" id="DSPX01000221">
    <property type="protein sequence ID" value="HGG03177.1"/>
    <property type="molecule type" value="Genomic_DNA"/>
</dbReference>
<keyword evidence="5" id="KW-0862">Zinc</keyword>
<protein>
    <submittedName>
        <fullName evidence="7">Matrixin family metalloprotease</fullName>
    </submittedName>
</protein>
<evidence type="ECO:0000256" key="1">
    <source>
        <dbReference type="ARBA" id="ARBA00009490"/>
    </source>
</evidence>
<dbReference type="SUPFAM" id="SSF55486">
    <property type="entry name" value="Metalloproteases ('zincins'), catalytic domain"/>
    <property type="match status" value="1"/>
</dbReference>
<evidence type="ECO:0000256" key="2">
    <source>
        <dbReference type="ARBA" id="ARBA00022670"/>
    </source>
</evidence>
<dbReference type="CDD" id="cd04277">
    <property type="entry name" value="ZnMc_serralysin_like"/>
    <property type="match status" value="1"/>
</dbReference>
<evidence type="ECO:0000259" key="6">
    <source>
        <dbReference type="SMART" id="SM00235"/>
    </source>
</evidence>
<dbReference type="PRINTS" id="PR00313">
    <property type="entry name" value="CABNDNGRPT"/>
</dbReference>